<dbReference type="InterPro" id="IPR024576">
    <property type="entry name" value="rRNA_MeTfrase_Spb1_DUF3381"/>
</dbReference>
<dbReference type="InterPro" id="IPR002877">
    <property type="entry name" value="RNA_MeTrfase_FtsJ_dom"/>
</dbReference>
<dbReference type="InterPro" id="IPR029063">
    <property type="entry name" value="SAM-dependent_MTases_sf"/>
</dbReference>
<dbReference type="PANTHER" id="PTHR10920">
    <property type="entry name" value="RIBOSOMAL RNA METHYLTRANSFERASE"/>
    <property type="match status" value="1"/>
</dbReference>
<feature type="compositionally biased region" description="Acidic residues" evidence="7">
    <location>
        <begin position="754"/>
        <end position="764"/>
    </location>
</feature>
<feature type="domain" description="Ribosomal RNA methyltransferase FtsJ" evidence="8">
    <location>
        <begin position="24"/>
        <end position="220"/>
    </location>
</feature>
<sequence length="1018" mass="114315">MGEKRKKHHDKDKYYNLAKEQGLRSRAAFKLSQINRKFPFLQDARIVLDLCAAPGGWTQIAARTMPRADHTHIVAVDILPIRSFPGFQGRITTLIGDITTAKCKADISKTLKIVGVNPSQNSNNNKKNDATCDLVLHDGAPNVGASYDKDAYEQNEISVHALKCATQHLKARGHFVTKVYRSRDYASYVWVCQQLFETVTAFKPKASRAQSAEIFLICQTYKAPEKIDPRMLDPKHIFEQVEGDSSGALATGDGVHVFHKAWDQKRRQRNGYDMTHFDATMRHIEPVANFINAAGVKDAILILSTCTGLGFTCEQCKPENNNNKQQQESSSCKCQFFLRHPFTTPETKDCVSDLKVLNKGDFKGLLTWRTKMQEALQAVKDMKEDGDDDSDSDDSDDESGKAGGDEDDSDKEEAEIQGEIAELRQKRLREKKKLKKKERAQAAKRRRQAALGMDLNAIDVPEHEKIFSLATINSKGALEAASEVNLDKVTDADIMPDEGEEDIVVDLDESLKKEGAEKDENTGYSYRLDEEMDEAYDRYLSLTKDGLAKSGTKMAKRKKKSKRINALEEAEEDEALLLKTEQSLSHDAKTYAEMLSGPRDSDDSSDDDDKESDDDDDDGFKSEPMTPEEFAATKRSLQAKKEKEQQNKNPLIHTIGEETTSAKTARWFSNPLFANIGQKAESAAARDQKKKKSKDTPKLKGLDAEEVLASMPKTDKQKRHEKRLKDMARDERKKARKAKKLGEAEAAFEIAPANDDDSDGEEEDQKLMHLSESQKKKVLEARELIKAGMGKATGDGDKKGIEIVSEADTQSALPIMDHRKYDSDHEDYDSDDYAETLALGTMTLRHSKMKAFVDASYNRYAWNDPEGLPDWFVDDENKHYRPKLPIPPALIAKIKEKQMALSEKPIKKVAEARARKSKRAKVKLAAAKKKAEAVANNSDMSEAMKLKAISKALRQQDTKKPSKTYVIAKKGRSLGAKGVKLVDKRMKNDKRSMERAVKKGKKGKQNKMTGSKMRRHHK</sequence>
<evidence type="ECO:0000256" key="3">
    <source>
        <dbReference type="ARBA" id="ARBA00022603"/>
    </source>
</evidence>
<feature type="compositionally biased region" description="Basic and acidic residues" evidence="7">
    <location>
        <begin position="765"/>
        <end position="774"/>
    </location>
</feature>
<dbReference type="OrthoDB" id="1287559at2759"/>
<evidence type="ECO:0000256" key="4">
    <source>
        <dbReference type="ARBA" id="ARBA00022679"/>
    </source>
</evidence>
<dbReference type="HAMAP" id="MF_01547">
    <property type="entry name" value="RNA_methyltr_E"/>
    <property type="match status" value="1"/>
</dbReference>
<evidence type="ECO:0000313" key="11">
    <source>
        <dbReference type="EMBL" id="CAB9518567.1"/>
    </source>
</evidence>
<name>A0A9N8ECH1_9STRA</name>
<protein>
    <submittedName>
        <fullName evidence="11">27S pre-rRNA (Guanosine(2922)-2'-O)-methyltransferase</fullName>
    </submittedName>
</protein>
<dbReference type="InterPro" id="IPR015507">
    <property type="entry name" value="rRNA-MeTfrase_E"/>
</dbReference>
<keyword evidence="5" id="KW-0949">S-adenosyl-L-methionine</keyword>
<evidence type="ECO:0000256" key="1">
    <source>
        <dbReference type="ARBA" id="ARBA00022517"/>
    </source>
</evidence>
<feature type="compositionally biased region" description="Basic and acidic residues" evidence="7">
    <location>
        <begin position="694"/>
        <end position="703"/>
    </location>
</feature>
<dbReference type="GO" id="GO:0030687">
    <property type="term" value="C:preribosome, large subunit precursor"/>
    <property type="evidence" value="ECO:0007669"/>
    <property type="project" value="TreeGrafter"/>
</dbReference>
<reference evidence="11" key="1">
    <citation type="submission" date="2020-06" db="EMBL/GenBank/DDBJ databases">
        <authorList>
            <consortium name="Plant Systems Biology data submission"/>
        </authorList>
    </citation>
    <scope>NUCLEOTIDE SEQUENCE</scope>
    <source>
        <strain evidence="11">D6</strain>
    </source>
</reference>
<feature type="compositionally biased region" description="Acidic residues" evidence="7">
    <location>
        <begin position="384"/>
        <end position="397"/>
    </location>
</feature>
<dbReference type="Pfam" id="PF07780">
    <property type="entry name" value="Spb1_C"/>
    <property type="match status" value="1"/>
</dbReference>
<feature type="region of interest" description="Disordered" evidence="7">
    <location>
        <begin position="587"/>
        <end position="655"/>
    </location>
</feature>
<feature type="domain" description="DUF3381" evidence="10">
    <location>
        <begin position="264"/>
        <end position="446"/>
    </location>
</feature>
<feature type="compositionally biased region" description="Acidic residues" evidence="7">
    <location>
        <begin position="405"/>
        <end position="416"/>
    </location>
</feature>
<dbReference type="GO" id="GO:0000466">
    <property type="term" value="P:maturation of 5.8S rRNA from tricistronic rRNA transcript (SSU-rRNA, 5.8S rRNA, LSU-rRNA)"/>
    <property type="evidence" value="ECO:0007669"/>
    <property type="project" value="TreeGrafter"/>
</dbReference>
<dbReference type="GO" id="GO:0005730">
    <property type="term" value="C:nucleolus"/>
    <property type="evidence" value="ECO:0007669"/>
    <property type="project" value="TreeGrafter"/>
</dbReference>
<accession>A0A9N8ECH1</accession>
<keyword evidence="1" id="KW-0690">Ribosome biogenesis</keyword>
<evidence type="ECO:0000256" key="7">
    <source>
        <dbReference type="SAM" id="MobiDB-lite"/>
    </source>
</evidence>
<keyword evidence="4" id="KW-0808">Transferase</keyword>
<keyword evidence="2" id="KW-0698">rRNA processing</keyword>
<evidence type="ECO:0000259" key="10">
    <source>
        <dbReference type="Pfam" id="PF11861"/>
    </source>
</evidence>
<dbReference type="AlphaFoldDB" id="A0A9N8ECH1"/>
<feature type="compositionally biased region" description="Basic and acidic residues" evidence="7">
    <location>
        <begin position="723"/>
        <end position="733"/>
    </location>
</feature>
<dbReference type="Gene3D" id="3.40.50.150">
    <property type="entry name" value="Vaccinia Virus protein VP39"/>
    <property type="match status" value="1"/>
</dbReference>
<dbReference type="CDD" id="cd02440">
    <property type="entry name" value="AdoMet_MTases"/>
    <property type="match status" value="1"/>
</dbReference>
<dbReference type="SUPFAM" id="SSF53335">
    <property type="entry name" value="S-adenosyl-L-methionine-dependent methyltransferases"/>
    <property type="match status" value="1"/>
</dbReference>
<keyword evidence="3" id="KW-0489">Methyltransferase</keyword>
<feature type="compositionally biased region" description="Basic residues" evidence="7">
    <location>
        <begin position="554"/>
        <end position="563"/>
    </location>
</feature>
<evidence type="ECO:0000256" key="5">
    <source>
        <dbReference type="ARBA" id="ARBA00022691"/>
    </source>
</evidence>
<organism evidence="11 12">
    <name type="scientific">Seminavis robusta</name>
    <dbReference type="NCBI Taxonomy" id="568900"/>
    <lineage>
        <taxon>Eukaryota</taxon>
        <taxon>Sar</taxon>
        <taxon>Stramenopiles</taxon>
        <taxon>Ochrophyta</taxon>
        <taxon>Bacillariophyta</taxon>
        <taxon>Bacillariophyceae</taxon>
        <taxon>Bacillariophycidae</taxon>
        <taxon>Naviculales</taxon>
        <taxon>Naviculaceae</taxon>
        <taxon>Seminavis</taxon>
    </lineage>
</organism>
<feature type="region of interest" description="Disordered" evidence="7">
    <location>
        <begin position="977"/>
        <end position="1018"/>
    </location>
</feature>
<dbReference type="Pfam" id="PF01728">
    <property type="entry name" value="FtsJ"/>
    <property type="match status" value="1"/>
</dbReference>
<gene>
    <name evidence="11" type="ORF">SEMRO_945_G223150.1</name>
</gene>
<feature type="compositionally biased region" description="Acidic residues" evidence="7">
    <location>
        <begin position="603"/>
        <end position="618"/>
    </location>
</feature>
<evidence type="ECO:0000313" key="12">
    <source>
        <dbReference type="Proteomes" id="UP001153069"/>
    </source>
</evidence>
<evidence type="ECO:0000256" key="2">
    <source>
        <dbReference type="ARBA" id="ARBA00022552"/>
    </source>
</evidence>
<comment type="caution">
    <text evidence="11">The sequence shown here is derived from an EMBL/GenBank/DDBJ whole genome shotgun (WGS) entry which is preliminary data.</text>
</comment>
<feature type="domain" description="Ribosomal RNA methyltransferase SPB1-like C-terminal" evidence="9">
    <location>
        <begin position="797"/>
        <end position="996"/>
    </location>
</feature>
<dbReference type="GO" id="GO:0016435">
    <property type="term" value="F:rRNA (guanine) methyltransferase activity"/>
    <property type="evidence" value="ECO:0007669"/>
    <property type="project" value="TreeGrafter"/>
</dbReference>
<dbReference type="InterPro" id="IPR050082">
    <property type="entry name" value="RNA_methyltr_RlmE"/>
</dbReference>
<proteinExistence type="inferred from homology"/>
<keyword evidence="6" id="KW-0539">Nucleus</keyword>
<dbReference type="EMBL" id="CAICTM010000943">
    <property type="protein sequence ID" value="CAB9518567.1"/>
    <property type="molecule type" value="Genomic_DNA"/>
</dbReference>
<evidence type="ECO:0000259" key="9">
    <source>
        <dbReference type="Pfam" id="PF07780"/>
    </source>
</evidence>
<dbReference type="PANTHER" id="PTHR10920:SF13">
    <property type="entry name" value="PRE-RRNA 2'-O-RIBOSE RNA METHYLTRANSFERASE FTSJ3"/>
    <property type="match status" value="1"/>
</dbReference>
<dbReference type="Proteomes" id="UP001153069">
    <property type="component" value="Unassembled WGS sequence"/>
</dbReference>
<dbReference type="GO" id="GO:0000463">
    <property type="term" value="P:maturation of LSU-rRNA from tricistronic rRNA transcript (SSU-rRNA, 5.8S rRNA, LSU-rRNA)"/>
    <property type="evidence" value="ECO:0007669"/>
    <property type="project" value="TreeGrafter"/>
</dbReference>
<evidence type="ECO:0000256" key="6">
    <source>
        <dbReference type="ARBA" id="ARBA00023242"/>
    </source>
</evidence>
<evidence type="ECO:0000259" key="8">
    <source>
        <dbReference type="Pfam" id="PF01728"/>
    </source>
</evidence>
<dbReference type="Pfam" id="PF11861">
    <property type="entry name" value="DUF3381"/>
    <property type="match status" value="1"/>
</dbReference>
<feature type="compositionally biased region" description="Basic residues" evidence="7">
    <location>
        <begin position="426"/>
        <end position="448"/>
    </location>
</feature>
<feature type="region of interest" description="Disordered" evidence="7">
    <location>
        <begin position="549"/>
        <end position="573"/>
    </location>
</feature>
<feature type="region of interest" description="Disordered" evidence="7">
    <location>
        <begin position="679"/>
        <end position="774"/>
    </location>
</feature>
<feature type="compositionally biased region" description="Basic and acidic residues" evidence="7">
    <location>
        <begin position="980"/>
        <end position="997"/>
    </location>
</feature>
<keyword evidence="12" id="KW-1185">Reference proteome</keyword>
<feature type="region of interest" description="Disordered" evidence="7">
    <location>
        <begin position="380"/>
        <end position="451"/>
    </location>
</feature>
<dbReference type="InterPro" id="IPR012920">
    <property type="entry name" value="rRNA_MeTfrase_SPB1-like_C"/>
</dbReference>
<dbReference type="GO" id="GO:0008650">
    <property type="term" value="F:rRNA (uridine-2'-O-)-methyltransferase activity"/>
    <property type="evidence" value="ECO:0007669"/>
    <property type="project" value="TreeGrafter"/>
</dbReference>